<feature type="transmembrane region" description="Helical" evidence="1">
    <location>
        <begin position="53"/>
        <end position="71"/>
    </location>
</feature>
<protein>
    <submittedName>
        <fullName evidence="2">Uncharacterized protein</fullName>
    </submittedName>
</protein>
<evidence type="ECO:0000313" key="3">
    <source>
        <dbReference type="Proteomes" id="UP000178392"/>
    </source>
</evidence>
<feature type="transmembrane region" description="Helical" evidence="1">
    <location>
        <begin position="6"/>
        <end position="27"/>
    </location>
</feature>
<proteinExistence type="predicted"/>
<feature type="transmembrane region" description="Helical" evidence="1">
    <location>
        <begin position="91"/>
        <end position="110"/>
    </location>
</feature>
<keyword evidence="1" id="KW-0812">Transmembrane</keyword>
<sequence length="238" mass="26593">MNTVLVLLSVLGVLIAIIVGLSVLGYLQRKKAQQQQSGEDTARHGLRDYLKSPIVLFFTAIIGIPFLVYLGLEFKGWLENPPFTPREMAEFMWVAGAVLLIAFCTLYIVATMTPWKERIRAALWMLPIMFGVAVFFALVEWLREPSDERVVITQRLTTEEQPFSFNDRGLTVVVGQTDDFICLFPLPDAGNYTFRLGDGSAWAQGARARTATMFLQAPPGETRSVVGFLHPTEACSRT</sequence>
<name>A0A1F6EDZ5_9BACT</name>
<keyword evidence="1" id="KW-1133">Transmembrane helix</keyword>
<dbReference type="AlphaFoldDB" id="A0A1F6EDZ5"/>
<comment type="caution">
    <text evidence="2">The sequence shown here is derived from an EMBL/GenBank/DDBJ whole genome shotgun (WGS) entry which is preliminary data.</text>
</comment>
<keyword evidence="1" id="KW-0472">Membrane</keyword>
<dbReference type="Proteomes" id="UP000178392">
    <property type="component" value="Unassembled WGS sequence"/>
</dbReference>
<evidence type="ECO:0000313" key="2">
    <source>
        <dbReference type="EMBL" id="OGG71899.1"/>
    </source>
</evidence>
<evidence type="ECO:0000256" key="1">
    <source>
        <dbReference type="SAM" id="Phobius"/>
    </source>
</evidence>
<accession>A0A1F6EDZ5</accession>
<reference evidence="2 3" key="1">
    <citation type="journal article" date="2016" name="Nat. Commun.">
        <title>Thousands of microbial genomes shed light on interconnected biogeochemical processes in an aquifer system.</title>
        <authorList>
            <person name="Anantharaman K."/>
            <person name="Brown C.T."/>
            <person name="Hug L.A."/>
            <person name="Sharon I."/>
            <person name="Castelle C.J."/>
            <person name="Probst A.J."/>
            <person name="Thomas B.C."/>
            <person name="Singh A."/>
            <person name="Wilkins M.J."/>
            <person name="Karaoz U."/>
            <person name="Brodie E.L."/>
            <person name="Williams K.H."/>
            <person name="Hubbard S.S."/>
            <person name="Banfield J.F."/>
        </authorList>
    </citation>
    <scope>NUCLEOTIDE SEQUENCE [LARGE SCALE GENOMIC DNA]</scope>
</reference>
<organism evidence="2 3">
    <name type="scientific">Candidatus Kaiserbacteria bacterium RIFCSPHIGHO2_12_FULL_56_13</name>
    <dbReference type="NCBI Taxonomy" id="1798505"/>
    <lineage>
        <taxon>Bacteria</taxon>
        <taxon>Candidatus Kaiseribacteriota</taxon>
    </lineage>
</organism>
<dbReference type="EMBL" id="MFLS01000030">
    <property type="protein sequence ID" value="OGG71899.1"/>
    <property type="molecule type" value="Genomic_DNA"/>
</dbReference>
<gene>
    <name evidence="2" type="ORF">A3E65_02445</name>
</gene>
<feature type="transmembrane region" description="Helical" evidence="1">
    <location>
        <begin position="122"/>
        <end position="142"/>
    </location>
</feature>